<name>A0A1H3TDL5_9ACTN</name>
<dbReference type="SUPFAM" id="SSF100939">
    <property type="entry name" value="SPOC domain-like"/>
    <property type="match status" value="1"/>
</dbReference>
<feature type="region of interest" description="Disordered" evidence="6">
    <location>
        <begin position="254"/>
        <end position="322"/>
    </location>
</feature>
<comment type="function">
    <text evidence="1">Might have a role in establishing the nucleoid structure of elementary bodies.</text>
</comment>
<dbReference type="HAMAP" id="MF_01875">
    <property type="entry name" value="Prokaryotic_Ku"/>
    <property type="match status" value="1"/>
</dbReference>
<evidence type="ECO:0000256" key="2">
    <source>
        <dbReference type="ARBA" id="ARBA00008424"/>
    </source>
</evidence>
<dbReference type="OrthoDB" id="9795084at2"/>
<dbReference type="NCBIfam" id="TIGR02772">
    <property type="entry name" value="Ku_bact"/>
    <property type="match status" value="1"/>
</dbReference>
<dbReference type="PANTHER" id="PTHR41251:SF1">
    <property type="entry name" value="NON-HOMOLOGOUS END JOINING PROTEIN KU"/>
    <property type="match status" value="1"/>
</dbReference>
<dbReference type="Proteomes" id="UP000199632">
    <property type="component" value="Unassembled WGS sequence"/>
</dbReference>
<evidence type="ECO:0000256" key="6">
    <source>
        <dbReference type="SAM" id="MobiDB-lite"/>
    </source>
</evidence>
<evidence type="ECO:0000313" key="8">
    <source>
        <dbReference type="EMBL" id="SDZ48352.1"/>
    </source>
</evidence>
<dbReference type="InterPro" id="IPR006164">
    <property type="entry name" value="DNA_bd_Ku70/Ku80"/>
</dbReference>
<dbReference type="CDD" id="cd00789">
    <property type="entry name" value="KU_like"/>
    <property type="match status" value="1"/>
</dbReference>
<evidence type="ECO:0000259" key="7">
    <source>
        <dbReference type="SMART" id="SM00559"/>
    </source>
</evidence>
<dbReference type="InterPro" id="IPR009187">
    <property type="entry name" value="Prok_Ku"/>
</dbReference>
<feature type="domain" description="Ku" evidence="7">
    <location>
        <begin position="53"/>
        <end position="182"/>
    </location>
</feature>
<dbReference type="Gene3D" id="2.40.290.10">
    <property type="match status" value="1"/>
</dbReference>
<sequence>MARPIWSGVISFGLVAVPVRMYSATREHEVSFHQFEKDTSDRIRYQRVNERTGKEVEYADIVKGADVGGGDYVILDPDELDSIAPGRSRSLEIHTFVDLEEIDPISYQKAYYLGPGREESARTYALLRDAMADAGRAAIGTLVMRGKEYLTAIRGVGDVLVLQTMYFADEVRDAADIGDIPGKIKLKPAEVSMAGQLIDSMTGGWKHEEYRDTYTDRVNELIEAKHAGQEITATEAAPAATGVSDLMDVLRRSVEDARSRRGSAKKAPARKSTAKKAPARKTAAKKAPAKKTAAKKSTTTKKAAAKKTTARKATAKKSGRAA</sequence>
<dbReference type="InterPro" id="IPR009970">
    <property type="entry name" value="HC2"/>
</dbReference>
<dbReference type="GO" id="GO:0006303">
    <property type="term" value="P:double-strand break repair via nonhomologous end joining"/>
    <property type="evidence" value="ECO:0007669"/>
    <property type="project" value="UniProtKB-UniRule"/>
</dbReference>
<dbReference type="EMBL" id="FNQB01000003">
    <property type="protein sequence ID" value="SDZ48352.1"/>
    <property type="molecule type" value="Genomic_DNA"/>
</dbReference>
<proteinExistence type="inferred from homology"/>
<organism evidence="8 9">
    <name type="scientific">Asanoa ishikariensis</name>
    <dbReference type="NCBI Taxonomy" id="137265"/>
    <lineage>
        <taxon>Bacteria</taxon>
        <taxon>Bacillati</taxon>
        <taxon>Actinomycetota</taxon>
        <taxon>Actinomycetes</taxon>
        <taxon>Micromonosporales</taxon>
        <taxon>Micromonosporaceae</taxon>
        <taxon>Asanoa</taxon>
    </lineage>
</organism>
<reference evidence="9" key="1">
    <citation type="submission" date="2016-10" db="EMBL/GenBank/DDBJ databases">
        <authorList>
            <person name="Varghese N."/>
            <person name="Submissions S."/>
        </authorList>
    </citation>
    <scope>NUCLEOTIDE SEQUENCE [LARGE SCALE GENOMIC DNA]</scope>
    <source>
        <strain evidence="9">DSM 44718</strain>
    </source>
</reference>
<dbReference type="SMART" id="SM00559">
    <property type="entry name" value="Ku78"/>
    <property type="match status" value="1"/>
</dbReference>
<feature type="compositionally biased region" description="Basic residues" evidence="6">
    <location>
        <begin position="260"/>
        <end position="294"/>
    </location>
</feature>
<evidence type="ECO:0000256" key="5">
    <source>
        <dbReference type="HAMAP-Rule" id="MF_01875"/>
    </source>
</evidence>
<comment type="similarity">
    <text evidence="5">Belongs to the prokaryotic Ku family.</text>
</comment>
<evidence type="ECO:0000313" key="9">
    <source>
        <dbReference type="Proteomes" id="UP000199632"/>
    </source>
</evidence>
<keyword evidence="9" id="KW-1185">Reference proteome</keyword>
<keyword evidence="5" id="KW-0234">DNA repair</keyword>
<dbReference type="FunFam" id="2.40.290.10:FF:000004">
    <property type="entry name" value="Non-homologous end joining protein Ku"/>
    <property type="match status" value="1"/>
</dbReference>
<keyword evidence="3 5" id="KW-0238">DNA-binding</keyword>
<dbReference type="InterPro" id="IPR016194">
    <property type="entry name" value="SPOC-like_C_dom_sf"/>
</dbReference>
<dbReference type="Pfam" id="PF02735">
    <property type="entry name" value="Ku"/>
    <property type="match status" value="1"/>
</dbReference>
<protein>
    <recommendedName>
        <fullName evidence="5">Non-homologous end joining protein Ku</fullName>
    </recommendedName>
</protein>
<dbReference type="PIRSF" id="PIRSF006493">
    <property type="entry name" value="Prok_Ku"/>
    <property type="match status" value="1"/>
</dbReference>
<dbReference type="GO" id="GO:0030261">
    <property type="term" value="P:chromosome condensation"/>
    <property type="evidence" value="ECO:0007669"/>
    <property type="project" value="InterPro"/>
</dbReference>
<dbReference type="STRING" id="137265.SAMN05421684_5578"/>
<keyword evidence="5" id="KW-0227">DNA damage</keyword>
<comment type="subunit">
    <text evidence="5">Homodimer. Interacts with LigD.</text>
</comment>
<dbReference type="RefSeq" id="WP_090800691.1">
    <property type="nucleotide sequence ID" value="NZ_BOND01000002.1"/>
</dbReference>
<evidence type="ECO:0000256" key="4">
    <source>
        <dbReference type="ARBA" id="ARBA00023172"/>
    </source>
</evidence>
<dbReference type="AlphaFoldDB" id="A0A1H3TDL5"/>
<dbReference type="GO" id="GO:0006310">
    <property type="term" value="P:DNA recombination"/>
    <property type="evidence" value="ECO:0007669"/>
    <property type="project" value="UniProtKB-KW"/>
</dbReference>
<gene>
    <name evidence="5" type="primary">ku</name>
    <name evidence="8" type="ORF">SAMN05421684_5578</name>
</gene>
<dbReference type="GO" id="GO:0003690">
    <property type="term" value="F:double-stranded DNA binding"/>
    <property type="evidence" value="ECO:0007669"/>
    <property type="project" value="UniProtKB-UniRule"/>
</dbReference>
<evidence type="ECO:0000256" key="3">
    <source>
        <dbReference type="ARBA" id="ARBA00023125"/>
    </source>
</evidence>
<keyword evidence="4 5" id="KW-0233">DNA recombination</keyword>
<comment type="similarity">
    <text evidence="2">Belongs to the histone H1/H5 family. HCT subfamily.</text>
</comment>
<dbReference type="GO" id="GO:0030527">
    <property type="term" value="F:structural constituent of chromatin"/>
    <property type="evidence" value="ECO:0007669"/>
    <property type="project" value="InterPro"/>
</dbReference>
<evidence type="ECO:0000256" key="1">
    <source>
        <dbReference type="ARBA" id="ARBA00002344"/>
    </source>
</evidence>
<dbReference type="Pfam" id="PF07382">
    <property type="entry name" value="HC2"/>
    <property type="match status" value="1"/>
</dbReference>
<accession>A0A1H3TDL5</accession>
<feature type="compositionally biased region" description="Basic residues" evidence="6">
    <location>
        <begin position="303"/>
        <end position="322"/>
    </location>
</feature>
<dbReference type="PANTHER" id="PTHR41251">
    <property type="entry name" value="NON-HOMOLOGOUS END JOINING PROTEIN KU"/>
    <property type="match status" value="1"/>
</dbReference>
<comment type="function">
    <text evidence="5">With LigD forms a non-homologous end joining (NHEJ) DNA repair enzyme, which repairs dsDNA breaks with reduced fidelity. Binds linear dsDNA with 5'- and 3'- overhangs but not closed circular dsDNA nor ssDNA. Recruits and stimulates the ligase activity of LigD.</text>
</comment>